<comment type="caution">
    <text evidence="3">The sequence shown here is derived from an EMBL/GenBank/DDBJ whole genome shotgun (WGS) entry which is preliminary data.</text>
</comment>
<evidence type="ECO:0000256" key="1">
    <source>
        <dbReference type="SAM" id="MobiDB-lite"/>
    </source>
</evidence>
<dbReference type="Pfam" id="PF13087">
    <property type="entry name" value="AAA_12"/>
    <property type="match status" value="1"/>
</dbReference>
<reference evidence="3" key="1">
    <citation type="submission" date="2023-06" db="EMBL/GenBank/DDBJ databases">
        <title>Multi-omics analyses reveal the molecular pathogenesis toolkit of Lasiodiplodia hormozganensis, a cross-kingdom pathogen.</title>
        <authorList>
            <person name="Felix C."/>
            <person name="Meneses R."/>
            <person name="Goncalves M.F.M."/>
            <person name="Tilleman L."/>
            <person name="Duarte A.S."/>
            <person name="Jorrin-Novo J.V."/>
            <person name="Van De Peer Y."/>
            <person name="Deforce D."/>
            <person name="Van Nieuwerburgh F."/>
            <person name="Esteves A.C."/>
            <person name="Alves A."/>
        </authorList>
    </citation>
    <scope>NUCLEOTIDE SEQUENCE</scope>
    <source>
        <strain evidence="3">CBS 339.90</strain>
    </source>
</reference>
<feature type="compositionally biased region" description="Basic and acidic residues" evidence="1">
    <location>
        <begin position="382"/>
        <end position="396"/>
    </location>
</feature>
<dbReference type="GO" id="GO:0005829">
    <property type="term" value="C:cytosol"/>
    <property type="evidence" value="ECO:0007669"/>
    <property type="project" value="TreeGrafter"/>
</dbReference>
<dbReference type="InterPro" id="IPR027417">
    <property type="entry name" value="P-loop_NTPase"/>
</dbReference>
<gene>
    <name evidence="3" type="primary">MOV10L1</name>
    <name evidence="3" type="ORF">DIS24_g1047</name>
</gene>
<name>A0AA40D855_9PEZI</name>
<dbReference type="PANTHER" id="PTHR10887:SF322">
    <property type="entry name" value="HELICASE MOV-10"/>
    <property type="match status" value="1"/>
</dbReference>
<evidence type="ECO:0000313" key="3">
    <source>
        <dbReference type="EMBL" id="KAK0663799.1"/>
    </source>
</evidence>
<keyword evidence="4" id="KW-1185">Reference proteome</keyword>
<keyword evidence="3" id="KW-0347">Helicase</keyword>
<accession>A0AA40D855</accession>
<dbReference type="EMBL" id="JAUJDW010000003">
    <property type="protein sequence ID" value="KAK0663799.1"/>
    <property type="molecule type" value="Genomic_DNA"/>
</dbReference>
<dbReference type="Gene3D" id="3.40.50.300">
    <property type="entry name" value="P-loop containing nucleotide triphosphate hydrolases"/>
    <property type="match status" value="1"/>
</dbReference>
<dbReference type="GO" id="GO:0035194">
    <property type="term" value="P:regulatory ncRNA-mediated post-transcriptional gene silencing"/>
    <property type="evidence" value="ECO:0007669"/>
    <property type="project" value="TreeGrafter"/>
</dbReference>
<feature type="region of interest" description="Disordered" evidence="1">
    <location>
        <begin position="374"/>
        <end position="397"/>
    </location>
</feature>
<dbReference type="Proteomes" id="UP001175001">
    <property type="component" value="Unassembled WGS sequence"/>
</dbReference>
<dbReference type="InterPro" id="IPR047187">
    <property type="entry name" value="SF1_C_Upf1"/>
</dbReference>
<proteinExistence type="predicted"/>
<dbReference type="CDD" id="cd18808">
    <property type="entry name" value="SF1_C_Upf1"/>
    <property type="match status" value="1"/>
</dbReference>
<keyword evidence="3" id="KW-0547">Nucleotide-binding</keyword>
<dbReference type="PANTHER" id="PTHR10887">
    <property type="entry name" value="DNA2/NAM7 HELICASE FAMILY"/>
    <property type="match status" value="1"/>
</dbReference>
<dbReference type="InterPro" id="IPR045055">
    <property type="entry name" value="DNA2/NAM7-like"/>
</dbReference>
<dbReference type="AlphaFoldDB" id="A0AA40D855"/>
<sequence length="424" mass="46423">MAGDQMQLGPRAKTAALRTSLFERLFNTPLYKDHPLARNKSMEGAPAKPLDKTMLPITRPPFSNLVRNYRSHPAILAIPSALFYYDTLVPEASGTASLHAWTGWRGRRWPVLFKAMTATDEMEGLDDGGGWYNVGEAHEACATAQSLMRSGLIQDERDICIMSPFSTQVRLLRSMMRNKPYSMRGVNIGPTEAFQGLEARAVILCTTRTRTRHLVSDAERGWGIVNERKRFNVALTRAKEGLIVIGNPHVLATDPCWAALLSFCRRHSLWIDCAEEAAKGERAPAAPAAPAVAGGASSWHSFPSPGPGLDTGAVDSSGQWLAADSEDHISTLETGLVAKEQMGRDITSDYARFMDAGTNVELWVLGMRAAMSIPEDENEGDEQPRSSGDARGRDGSLRVIRGSEGMRAAVDQSEMKLGRNLAYY</sequence>
<keyword evidence="3" id="KW-0378">Hydrolase</keyword>
<evidence type="ECO:0000313" key="4">
    <source>
        <dbReference type="Proteomes" id="UP001175001"/>
    </source>
</evidence>
<dbReference type="GO" id="GO:0004386">
    <property type="term" value="F:helicase activity"/>
    <property type="evidence" value="ECO:0007669"/>
    <property type="project" value="UniProtKB-KW"/>
</dbReference>
<organism evidence="3 4">
    <name type="scientific">Lasiodiplodia hormozganensis</name>
    <dbReference type="NCBI Taxonomy" id="869390"/>
    <lineage>
        <taxon>Eukaryota</taxon>
        <taxon>Fungi</taxon>
        <taxon>Dikarya</taxon>
        <taxon>Ascomycota</taxon>
        <taxon>Pezizomycotina</taxon>
        <taxon>Dothideomycetes</taxon>
        <taxon>Dothideomycetes incertae sedis</taxon>
        <taxon>Botryosphaeriales</taxon>
        <taxon>Botryosphaeriaceae</taxon>
        <taxon>Lasiodiplodia</taxon>
    </lineage>
</organism>
<feature type="domain" description="DNA2/NAM7 helicase-like C-terminal" evidence="2">
    <location>
        <begin position="63"/>
        <end position="248"/>
    </location>
</feature>
<dbReference type="InterPro" id="IPR041679">
    <property type="entry name" value="DNA2/NAM7-like_C"/>
</dbReference>
<protein>
    <submittedName>
        <fullName evidence="3">RNA helicase Mov10l1</fullName>
    </submittedName>
</protein>
<keyword evidence="3" id="KW-0067">ATP-binding</keyword>
<dbReference type="SUPFAM" id="SSF52540">
    <property type="entry name" value="P-loop containing nucleoside triphosphate hydrolases"/>
    <property type="match status" value="1"/>
</dbReference>
<evidence type="ECO:0000259" key="2">
    <source>
        <dbReference type="Pfam" id="PF13087"/>
    </source>
</evidence>